<gene>
    <name evidence="1" type="ORF">GMARGA_LOCUS19409</name>
</gene>
<evidence type="ECO:0000313" key="2">
    <source>
        <dbReference type="Proteomes" id="UP000789901"/>
    </source>
</evidence>
<dbReference type="EMBL" id="CAJVQB010016174">
    <property type="protein sequence ID" value="CAG8778698.1"/>
    <property type="molecule type" value="Genomic_DNA"/>
</dbReference>
<proteinExistence type="predicted"/>
<dbReference type="Proteomes" id="UP000789901">
    <property type="component" value="Unassembled WGS sequence"/>
</dbReference>
<dbReference type="PANTHER" id="PTHR31669:SF251">
    <property type="entry name" value="PROTEIN FAR1-RELATED SEQUENCE"/>
    <property type="match status" value="1"/>
</dbReference>
<name>A0ABN7VJ61_GIGMA</name>
<dbReference type="PANTHER" id="PTHR31669">
    <property type="entry name" value="PROTEIN FAR1-RELATED SEQUENCE 10-RELATED"/>
    <property type="match status" value="1"/>
</dbReference>
<accession>A0ABN7VJ61</accession>
<comment type="caution">
    <text evidence="1">The sequence shown here is derived from an EMBL/GenBank/DDBJ whole genome shotgun (WGS) entry which is preliminary data.</text>
</comment>
<evidence type="ECO:0000313" key="1">
    <source>
        <dbReference type="EMBL" id="CAG8778698.1"/>
    </source>
</evidence>
<reference evidence="1 2" key="1">
    <citation type="submission" date="2021-06" db="EMBL/GenBank/DDBJ databases">
        <authorList>
            <person name="Kallberg Y."/>
            <person name="Tangrot J."/>
            <person name="Rosling A."/>
        </authorList>
    </citation>
    <scope>NUCLEOTIDE SEQUENCE [LARGE SCALE GENOMIC DNA]</scope>
    <source>
        <strain evidence="1 2">120-4 pot B 10/14</strain>
    </source>
</reference>
<organism evidence="1 2">
    <name type="scientific">Gigaspora margarita</name>
    <dbReference type="NCBI Taxonomy" id="4874"/>
    <lineage>
        <taxon>Eukaryota</taxon>
        <taxon>Fungi</taxon>
        <taxon>Fungi incertae sedis</taxon>
        <taxon>Mucoromycota</taxon>
        <taxon>Glomeromycotina</taxon>
        <taxon>Glomeromycetes</taxon>
        <taxon>Diversisporales</taxon>
        <taxon>Gigasporaceae</taxon>
        <taxon>Gigaspora</taxon>
    </lineage>
</organism>
<sequence>MPKVNDCFESLEEFEKAAKSAAKFSRFALSRKDSNLTECKDKRKRNTRCESCPVYIKAIAKKCYTSTNISSTKIKWFVTKVMLERDYFLLELDEVATFPQYRAMSLNQKNLVQQLYNSNTPTHVIIAATNKVIDGGIVFSKDVINERARIRLALNEGSNNDPIQRFLKLLEECNYMVVLLKSVKGYLTHLFFAYIESAKWVAKCPEVLIVYSTYRTNIYKYPLVSAIGITSISNDRGALASYQIAMV</sequence>
<dbReference type="InterPro" id="IPR031052">
    <property type="entry name" value="FHY3/FAR1"/>
</dbReference>
<keyword evidence="2" id="KW-1185">Reference proteome</keyword>
<protein>
    <submittedName>
        <fullName evidence="1">41073_t:CDS:1</fullName>
    </submittedName>
</protein>